<evidence type="ECO:0000256" key="1">
    <source>
        <dbReference type="SAM" id="MobiDB-lite"/>
    </source>
</evidence>
<dbReference type="OrthoDB" id="2559882at2759"/>
<name>A0A3N4ILA0_ASCIM</name>
<proteinExistence type="predicted"/>
<evidence type="ECO:0000313" key="3">
    <source>
        <dbReference type="Proteomes" id="UP000275078"/>
    </source>
</evidence>
<accession>A0A3N4ILA0</accession>
<protein>
    <submittedName>
        <fullName evidence="2">Uncharacterized protein</fullName>
    </submittedName>
</protein>
<keyword evidence="3" id="KW-1185">Reference proteome</keyword>
<sequence>MSSSARYTTEKGKDATSTNQSHATGHSVVPDKLQQKLPRSVEDSVPNAIHDTGAPHQKGRGVSHATGKSYVPEKLQEALPESIERAVPNFIHDTSEKPNKGGNQGKF</sequence>
<reference evidence="2 3" key="1">
    <citation type="journal article" date="2018" name="Nat. Ecol. Evol.">
        <title>Pezizomycetes genomes reveal the molecular basis of ectomycorrhizal truffle lifestyle.</title>
        <authorList>
            <person name="Murat C."/>
            <person name="Payen T."/>
            <person name="Noel B."/>
            <person name="Kuo A."/>
            <person name="Morin E."/>
            <person name="Chen J."/>
            <person name="Kohler A."/>
            <person name="Krizsan K."/>
            <person name="Balestrini R."/>
            <person name="Da Silva C."/>
            <person name="Montanini B."/>
            <person name="Hainaut M."/>
            <person name="Levati E."/>
            <person name="Barry K.W."/>
            <person name="Belfiori B."/>
            <person name="Cichocki N."/>
            <person name="Clum A."/>
            <person name="Dockter R.B."/>
            <person name="Fauchery L."/>
            <person name="Guy J."/>
            <person name="Iotti M."/>
            <person name="Le Tacon F."/>
            <person name="Lindquist E.A."/>
            <person name="Lipzen A."/>
            <person name="Malagnac F."/>
            <person name="Mello A."/>
            <person name="Molinier V."/>
            <person name="Miyauchi S."/>
            <person name="Poulain J."/>
            <person name="Riccioni C."/>
            <person name="Rubini A."/>
            <person name="Sitrit Y."/>
            <person name="Splivallo R."/>
            <person name="Traeger S."/>
            <person name="Wang M."/>
            <person name="Zifcakova L."/>
            <person name="Wipf D."/>
            <person name="Zambonelli A."/>
            <person name="Paolocci F."/>
            <person name="Nowrousian M."/>
            <person name="Ottonello S."/>
            <person name="Baldrian P."/>
            <person name="Spatafora J.W."/>
            <person name="Henrissat B."/>
            <person name="Nagy L.G."/>
            <person name="Aury J.M."/>
            <person name="Wincker P."/>
            <person name="Grigoriev I.V."/>
            <person name="Bonfante P."/>
            <person name="Martin F.M."/>
        </authorList>
    </citation>
    <scope>NUCLEOTIDE SEQUENCE [LARGE SCALE GENOMIC DNA]</scope>
    <source>
        <strain evidence="2 3">RN42</strain>
    </source>
</reference>
<gene>
    <name evidence="2" type="ORF">BJ508DRAFT_411381</name>
</gene>
<feature type="compositionally biased region" description="Polar residues" evidence="1">
    <location>
        <begin position="15"/>
        <end position="24"/>
    </location>
</feature>
<dbReference type="AlphaFoldDB" id="A0A3N4ILA0"/>
<feature type="region of interest" description="Disordered" evidence="1">
    <location>
        <begin position="1"/>
        <end position="107"/>
    </location>
</feature>
<organism evidence="2 3">
    <name type="scientific">Ascobolus immersus RN42</name>
    <dbReference type="NCBI Taxonomy" id="1160509"/>
    <lineage>
        <taxon>Eukaryota</taxon>
        <taxon>Fungi</taxon>
        <taxon>Dikarya</taxon>
        <taxon>Ascomycota</taxon>
        <taxon>Pezizomycotina</taxon>
        <taxon>Pezizomycetes</taxon>
        <taxon>Pezizales</taxon>
        <taxon>Ascobolaceae</taxon>
        <taxon>Ascobolus</taxon>
    </lineage>
</organism>
<dbReference type="EMBL" id="ML119650">
    <property type="protein sequence ID" value="RPA86187.1"/>
    <property type="molecule type" value="Genomic_DNA"/>
</dbReference>
<evidence type="ECO:0000313" key="2">
    <source>
        <dbReference type="EMBL" id="RPA86187.1"/>
    </source>
</evidence>
<dbReference type="Proteomes" id="UP000275078">
    <property type="component" value="Unassembled WGS sequence"/>
</dbReference>